<reference evidence="2" key="1">
    <citation type="journal article" date="2023" name="Nat. Plants">
        <title>Single-cell RNA sequencing provides a high-resolution roadmap for understanding the multicellular compartmentation of specialized metabolism.</title>
        <authorList>
            <person name="Sun S."/>
            <person name="Shen X."/>
            <person name="Li Y."/>
            <person name="Li Y."/>
            <person name="Wang S."/>
            <person name="Li R."/>
            <person name="Zhang H."/>
            <person name="Shen G."/>
            <person name="Guo B."/>
            <person name="Wei J."/>
            <person name="Xu J."/>
            <person name="St-Pierre B."/>
            <person name="Chen S."/>
            <person name="Sun C."/>
        </authorList>
    </citation>
    <scope>NUCLEOTIDE SEQUENCE [LARGE SCALE GENOMIC DNA]</scope>
</reference>
<dbReference type="EMBL" id="CM044706">
    <property type="protein sequence ID" value="KAI5658988.1"/>
    <property type="molecule type" value="Genomic_DNA"/>
</dbReference>
<proteinExistence type="predicted"/>
<sequence>MSNVSSGINEIFSSTRRDPGGIGFIDEIGGNVDGLMCCTESLGFESSDERRDVDDRIIESMNSFDDELLCSKKLLDPVNFCSKLRGGKLDLNHKKLEVKKFPPPLSSLSQDGRPTFFLRPVRGDGRLMLTEVKIGRPEILRASRQDGRLRLHLIRDEDVEDEEEIEDKLAEEITSDEEEEEEELARTEEWQFPASGGGGGDGLMRCHEQVSHHPHHHHSHHHQHVWRQQFVTIR</sequence>
<name>A0ACC0AHS8_CATRO</name>
<accession>A0ACC0AHS8</accession>
<dbReference type="Proteomes" id="UP001060085">
    <property type="component" value="Linkage Group LG06"/>
</dbReference>
<evidence type="ECO:0000313" key="2">
    <source>
        <dbReference type="Proteomes" id="UP001060085"/>
    </source>
</evidence>
<comment type="caution">
    <text evidence="1">The sequence shown here is derived from an EMBL/GenBank/DDBJ whole genome shotgun (WGS) entry which is preliminary data.</text>
</comment>
<organism evidence="1 2">
    <name type="scientific">Catharanthus roseus</name>
    <name type="common">Madagascar periwinkle</name>
    <name type="synonym">Vinca rosea</name>
    <dbReference type="NCBI Taxonomy" id="4058"/>
    <lineage>
        <taxon>Eukaryota</taxon>
        <taxon>Viridiplantae</taxon>
        <taxon>Streptophyta</taxon>
        <taxon>Embryophyta</taxon>
        <taxon>Tracheophyta</taxon>
        <taxon>Spermatophyta</taxon>
        <taxon>Magnoliopsida</taxon>
        <taxon>eudicotyledons</taxon>
        <taxon>Gunneridae</taxon>
        <taxon>Pentapetalae</taxon>
        <taxon>asterids</taxon>
        <taxon>lamiids</taxon>
        <taxon>Gentianales</taxon>
        <taxon>Apocynaceae</taxon>
        <taxon>Rauvolfioideae</taxon>
        <taxon>Vinceae</taxon>
        <taxon>Catharanthinae</taxon>
        <taxon>Catharanthus</taxon>
    </lineage>
</organism>
<keyword evidence="2" id="KW-1185">Reference proteome</keyword>
<protein>
    <submittedName>
        <fullName evidence="1">Uncharacterized protein</fullName>
    </submittedName>
</protein>
<evidence type="ECO:0000313" key="1">
    <source>
        <dbReference type="EMBL" id="KAI5658988.1"/>
    </source>
</evidence>
<gene>
    <name evidence="1" type="ORF">M9H77_27781</name>
</gene>